<dbReference type="EMBL" id="JAXCLX010000001">
    <property type="protein sequence ID" value="MDY0872458.1"/>
    <property type="molecule type" value="Genomic_DNA"/>
</dbReference>
<keyword evidence="1" id="KW-1133">Transmembrane helix</keyword>
<proteinExistence type="predicted"/>
<evidence type="ECO:0000313" key="3">
    <source>
        <dbReference type="Proteomes" id="UP001271769"/>
    </source>
</evidence>
<keyword evidence="1" id="KW-0812">Transmembrane</keyword>
<feature type="transmembrane region" description="Helical" evidence="1">
    <location>
        <begin position="53"/>
        <end position="72"/>
    </location>
</feature>
<name>A0ABU5DYZ5_9PROT</name>
<accession>A0ABU5DYZ5</accession>
<keyword evidence="3" id="KW-1185">Reference proteome</keyword>
<dbReference type="RefSeq" id="WP_320500887.1">
    <property type="nucleotide sequence ID" value="NZ_JAXCLX010000001.1"/>
</dbReference>
<dbReference type="Proteomes" id="UP001271769">
    <property type="component" value="Unassembled WGS sequence"/>
</dbReference>
<evidence type="ECO:0000313" key="2">
    <source>
        <dbReference type="EMBL" id="MDY0872458.1"/>
    </source>
</evidence>
<reference evidence="2 3" key="1">
    <citation type="journal article" date="2013" name="Antonie Van Leeuwenhoek">
        <title>Dongia rigui sp. nov., isolated from freshwater of a large wetland in Korea.</title>
        <authorList>
            <person name="Baik K.S."/>
            <person name="Hwang Y.M."/>
            <person name="Choi J.S."/>
            <person name="Kwon J."/>
            <person name="Seong C.N."/>
        </authorList>
    </citation>
    <scope>NUCLEOTIDE SEQUENCE [LARGE SCALE GENOMIC DNA]</scope>
    <source>
        <strain evidence="2 3">04SU4-P</strain>
    </source>
</reference>
<evidence type="ECO:0000256" key="1">
    <source>
        <dbReference type="SAM" id="Phobius"/>
    </source>
</evidence>
<feature type="transmembrane region" description="Helical" evidence="1">
    <location>
        <begin position="115"/>
        <end position="134"/>
    </location>
</feature>
<keyword evidence="1" id="KW-0472">Membrane</keyword>
<protein>
    <submittedName>
        <fullName evidence="2">Uncharacterized protein</fullName>
    </submittedName>
</protein>
<sequence length="217" mass="23575">MTATDATPSKQPRHLWLHVLRAALASPILPDAGHRYLGMPLKAHALNNESSPFGIIPMVVGWIFVLLVFVLADSDINSLILCAVVWLAIGLWSGIKMLRWVRAHPRDVCTVPFNISSTTIGNLIWIPIFGWLILGQGSAPTYFFRVETGTPLAKAGDILYAIDFSRSRVDIGRGQLLLANVDSQPTLVRVIGIPGDLVGIGSYAIHVNAHIIRIGAS</sequence>
<organism evidence="2 3">
    <name type="scientific">Dongia rigui</name>
    <dbReference type="NCBI Taxonomy" id="940149"/>
    <lineage>
        <taxon>Bacteria</taxon>
        <taxon>Pseudomonadati</taxon>
        <taxon>Pseudomonadota</taxon>
        <taxon>Alphaproteobacteria</taxon>
        <taxon>Rhodospirillales</taxon>
        <taxon>Dongiaceae</taxon>
        <taxon>Dongia</taxon>
    </lineage>
</organism>
<comment type="caution">
    <text evidence="2">The sequence shown here is derived from an EMBL/GenBank/DDBJ whole genome shotgun (WGS) entry which is preliminary data.</text>
</comment>
<feature type="transmembrane region" description="Helical" evidence="1">
    <location>
        <begin position="79"/>
        <end position="95"/>
    </location>
</feature>
<gene>
    <name evidence="2" type="ORF">SMD31_11010</name>
</gene>